<feature type="transmembrane region" description="Helical" evidence="7">
    <location>
        <begin position="163"/>
        <end position="181"/>
    </location>
</feature>
<dbReference type="AlphaFoldDB" id="A0A6A6Z9H0"/>
<feature type="transmembrane region" description="Helical" evidence="7">
    <location>
        <begin position="101"/>
        <end position="123"/>
    </location>
</feature>
<dbReference type="RefSeq" id="XP_033584735.1">
    <property type="nucleotide sequence ID" value="XM_033722647.1"/>
</dbReference>
<evidence type="ECO:0000313" key="10">
    <source>
        <dbReference type="RefSeq" id="XP_033584735.1"/>
    </source>
</evidence>
<feature type="transmembrane region" description="Helical" evidence="7">
    <location>
        <begin position="129"/>
        <end position="151"/>
    </location>
</feature>
<name>A0A6A6Z9H0_9PEZI</name>
<dbReference type="InterPro" id="IPR005828">
    <property type="entry name" value="MFS_sugar_transport-like"/>
</dbReference>
<feature type="transmembrane region" description="Helical" evidence="7">
    <location>
        <begin position="221"/>
        <end position="244"/>
    </location>
</feature>
<accession>A0A6A6Z9H0</accession>
<organism evidence="8">
    <name type="scientific">Mytilinidion resinicola</name>
    <dbReference type="NCBI Taxonomy" id="574789"/>
    <lineage>
        <taxon>Eukaryota</taxon>
        <taxon>Fungi</taxon>
        <taxon>Dikarya</taxon>
        <taxon>Ascomycota</taxon>
        <taxon>Pezizomycotina</taxon>
        <taxon>Dothideomycetes</taxon>
        <taxon>Pleosporomycetidae</taxon>
        <taxon>Mytilinidiales</taxon>
        <taxon>Mytilinidiaceae</taxon>
        <taxon>Mytilinidion</taxon>
    </lineage>
</organism>
<dbReference type="PANTHER" id="PTHR23501">
    <property type="entry name" value="MAJOR FACILITATOR SUPERFAMILY"/>
    <property type="match status" value="1"/>
</dbReference>
<dbReference type="GeneID" id="54463540"/>
<sequence length="473" mass="50903">MVSMSEKEDQVTHEEFAKPVTQNPPTHTEQSDFETDESILPKGYFYSTFFLGSYAAIALGLVADACQPDELYVWVSLVYNVCSTVWFPIVGRFGDIFGRRYMMIAGALCAVIGSVICATAQSIPVLIGGNVFLGSASAVQLSFGYLLAELLPMKYRYFGTGTLHHDGFVIFLMGLSWGGAIYPWGSASVICAIVIGFVVLVCFVLWEVFGPIKQPLIPMRLFLNGHWTAAVVPLGLGARVYYAFTIVWPQQVAVLYANGDLMYTGYLSLIVGLEFITGQVCSGAATVTPNNKKTRIALLYIDCAFIGRNEGICLTNSSVMVNDQRDIGVAGGTAGCVRSGISAILTVIYTTVLNNRLTKTIAAEVPSALIGAGLPTTSVAWFLEALTAGTSEAFKSIPGISQRIIAVGTMASKVANANAYRTVYLTTIAFSGLAIILTWFARNTEEFMTGQVAATLNRQGKELEAKELSGENV</sequence>
<reference evidence="8 10" key="1">
    <citation type="journal article" date="2020" name="Stud. Mycol.">
        <title>101 Dothideomycetes genomes: a test case for predicting lifestyles and emergence of pathogens.</title>
        <authorList>
            <person name="Haridas S."/>
            <person name="Albert R."/>
            <person name="Binder M."/>
            <person name="Bloem J."/>
            <person name="Labutti K."/>
            <person name="Salamov A."/>
            <person name="Andreopoulos B."/>
            <person name="Baker S."/>
            <person name="Barry K."/>
            <person name="Bills G."/>
            <person name="Bluhm B."/>
            <person name="Cannon C."/>
            <person name="Castanera R."/>
            <person name="Culley D."/>
            <person name="Daum C."/>
            <person name="Ezra D."/>
            <person name="Gonzalez J."/>
            <person name="Henrissat B."/>
            <person name="Kuo A."/>
            <person name="Liang C."/>
            <person name="Lipzen A."/>
            <person name="Lutzoni F."/>
            <person name="Magnuson J."/>
            <person name="Mondo S."/>
            <person name="Nolan M."/>
            <person name="Ohm R."/>
            <person name="Pangilinan J."/>
            <person name="Park H.-J."/>
            <person name="Ramirez L."/>
            <person name="Alfaro M."/>
            <person name="Sun H."/>
            <person name="Tritt A."/>
            <person name="Yoshinaga Y."/>
            <person name="Zwiers L.-H."/>
            <person name="Turgeon B."/>
            <person name="Goodwin S."/>
            <person name="Spatafora J."/>
            <person name="Crous P."/>
            <person name="Grigoriev I."/>
        </authorList>
    </citation>
    <scope>NUCLEOTIDE SEQUENCE</scope>
    <source>
        <strain evidence="8 10">CBS 304.34</strain>
    </source>
</reference>
<keyword evidence="2" id="KW-0813">Transport</keyword>
<feature type="transmembrane region" description="Helical" evidence="7">
    <location>
        <begin position="422"/>
        <end position="441"/>
    </location>
</feature>
<evidence type="ECO:0000313" key="8">
    <source>
        <dbReference type="EMBL" id="KAF2817771.1"/>
    </source>
</evidence>
<dbReference type="PANTHER" id="PTHR23501:SF109">
    <property type="entry name" value="MAJOR FACILITATOR SUPERFAMILY (MFS) PROFILE DOMAIN-CONTAINING PROTEIN-RELATED"/>
    <property type="match status" value="1"/>
</dbReference>
<gene>
    <name evidence="8 10" type="ORF">BDZ99DRAFT_484515</name>
</gene>
<dbReference type="GO" id="GO:0005886">
    <property type="term" value="C:plasma membrane"/>
    <property type="evidence" value="ECO:0007669"/>
    <property type="project" value="TreeGrafter"/>
</dbReference>
<dbReference type="SUPFAM" id="SSF103473">
    <property type="entry name" value="MFS general substrate transporter"/>
    <property type="match status" value="1"/>
</dbReference>
<feature type="transmembrane region" description="Helical" evidence="7">
    <location>
        <begin position="264"/>
        <end position="287"/>
    </location>
</feature>
<dbReference type="InterPro" id="IPR010573">
    <property type="entry name" value="MFS_Str1/Tri12-like"/>
</dbReference>
<dbReference type="GO" id="GO:0022857">
    <property type="term" value="F:transmembrane transporter activity"/>
    <property type="evidence" value="ECO:0007669"/>
    <property type="project" value="InterPro"/>
</dbReference>
<dbReference type="Proteomes" id="UP000504636">
    <property type="component" value="Unplaced"/>
</dbReference>
<evidence type="ECO:0000256" key="6">
    <source>
        <dbReference type="SAM" id="MobiDB-lite"/>
    </source>
</evidence>
<evidence type="ECO:0000313" key="9">
    <source>
        <dbReference type="Proteomes" id="UP000504636"/>
    </source>
</evidence>
<dbReference type="InterPro" id="IPR036259">
    <property type="entry name" value="MFS_trans_sf"/>
</dbReference>
<evidence type="ECO:0000256" key="1">
    <source>
        <dbReference type="ARBA" id="ARBA00004141"/>
    </source>
</evidence>
<keyword evidence="3 7" id="KW-0812">Transmembrane</keyword>
<dbReference type="Gene3D" id="1.20.1250.20">
    <property type="entry name" value="MFS general substrate transporter like domains"/>
    <property type="match status" value="1"/>
</dbReference>
<keyword evidence="4 7" id="KW-1133">Transmembrane helix</keyword>
<feature type="region of interest" description="Disordered" evidence="6">
    <location>
        <begin position="1"/>
        <end position="33"/>
    </location>
</feature>
<feature type="transmembrane region" description="Helical" evidence="7">
    <location>
        <begin position="187"/>
        <end position="209"/>
    </location>
</feature>
<protein>
    <submittedName>
        <fullName evidence="8 10">MFS general substrate transporter</fullName>
    </submittedName>
</protein>
<proteinExistence type="predicted"/>
<keyword evidence="9" id="KW-1185">Reference proteome</keyword>
<feature type="transmembrane region" description="Helical" evidence="7">
    <location>
        <begin position="44"/>
        <end position="65"/>
    </location>
</feature>
<evidence type="ECO:0000256" key="4">
    <source>
        <dbReference type="ARBA" id="ARBA00022989"/>
    </source>
</evidence>
<evidence type="ECO:0000256" key="7">
    <source>
        <dbReference type="SAM" id="Phobius"/>
    </source>
</evidence>
<dbReference type="Pfam" id="PF06609">
    <property type="entry name" value="TRI12"/>
    <property type="match status" value="2"/>
</dbReference>
<feature type="transmembrane region" description="Helical" evidence="7">
    <location>
        <begin position="71"/>
        <end position="89"/>
    </location>
</feature>
<dbReference type="EMBL" id="MU003692">
    <property type="protein sequence ID" value="KAF2817771.1"/>
    <property type="molecule type" value="Genomic_DNA"/>
</dbReference>
<comment type="subcellular location">
    <subcellularLocation>
        <location evidence="1">Membrane</location>
        <topology evidence="1">Multi-pass membrane protein</topology>
    </subcellularLocation>
</comment>
<reference evidence="10" key="3">
    <citation type="submission" date="2025-04" db="UniProtKB">
        <authorList>
            <consortium name="RefSeq"/>
        </authorList>
    </citation>
    <scope>IDENTIFICATION</scope>
    <source>
        <strain evidence="10">CBS 304.34</strain>
    </source>
</reference>
<evidence type="ECO:0000256" key="5">
    <source>
        <dbReference type="ARBA" id="ARBA00023136"/>
    </source>
</evidence>
<feature type="compositionally biased region" description="Basic and acidic residues" evidence="6">
    <location>
        <begin position="1"/>
        <end position="17"/>
    </location>
</feature>
<dbReference type="Pfam" id="PF00083">
    <property type="entry name" value="Sugar_tr"/>
    <property type="match status" value="1"/>
</dbReference>
<keyword evidence="5 7" id="KW-0472">Membrane</keyword>
<dbReference type="OrthoDB" id="4161376at2759"/>
<evidence type="ECO:0000256" key="2">
    <source>
        <dbReference type="ARBA" id="ARBA00022448"/>
    </source>
</evidence>
<evidence type="ECO:0000256" key="3">
    <source>
        <dbReference type="ARBA" id="ARBA00022692"/>
    </source>
</evidence>
<reference evidence="10" key="2">
    <citation type="submission" date="2020-04" db="EMBL/GenBank/DDBJ databases">
        <authorList>
            <consortium name="NCBI Genome Project"/>
        </authorList>
    </citation>
    <scope>NUCLEOTIDE SEQUENCE</scope>
    <source>
        <strain evidence="10">CBS 304.34</strain>
    </source>
</reference>